<dbReference type="OrthoDB" id="1445783at2"/>
<dbReference type="Proteomes" id="UP000270856">
    <property type="component" value="Unassembled WGS sequence"/>
</dbReference>
<reference evidence="1 2" key="1">
    <citation type="submission" date="2018-11" db="EMBL/GenBank/DDBJ databases">
        <title>Aureibaculum marinum gen. nov., sp. nov., a member of the family Flavobacteriaceae isolated from the Bohai Sea.</title>
        <authorList>
            <person name="Ji X."/>
        </authorList>
    </citation>
    <scope>NUCLEOTIDE SEQUENCE [LARGE SCALE GENOMIC DNA]</scope>
    <source>
        <strain evidence="1 2">BH-SD17</strain>
    </source>
</reference>
<gene>
    <name evidence="1" type="ORF">EGM88_09500</name>
</gene>
<comment type="caution">
    <text evidence="1">The sequence shown here is derived from an EMBL/GenBank/DDBJ whole genome shotgun (WGS) entry which is preliminary data.</text>
</comment>
<dbReference type="RefSeq" id="WP_123897887.1">
    <property type="nucleotide sequence ID" value="NZ_RPFJ01000011.1"/>
</dbReference>
<keyword evidence="2" id="KW-1185">Reference proteome</keyword>
<organism evidence="1 2">
    <name type="scientific">Aureibaculum marinum</name>
    <dbReference type="NCBI Taxonomy" id="2487930"/>
    <lineage>
        <taxon>Bacteria</taxon>
        <taxon>Pseudomonadati</taxon>
        <taxon>Bacteroidota</taxon>
        <taxon>Flavobacteriia</taxon>
        <taxon>Flavobacteriales</taxon>
        <taxon>Flavobacteriaceae</taxon>
        <taxon>Aureibaculum</taxon>
    </lineage>
</organism>
<dbReference type="EMBL" id="RPFJ01000011">
    <property type="protein sequence ID" value="RPD96591.1"/>
    <property type="molecule type" value="Genomic_DNA"/>
</dbReference>
<name>A0A3N4NK54_9FLAO</name>
<accession>A0A3N4NK54</accession>
<evidence type="ECO:0000313" key="1">
    <source>
        <dbReference type="EMBL" id="RPD96591.1"/>
    </source>
</evidence>
<evidence type="ECO:0000313" key="2">
    <source>
        <dbReference type="Proteomes" id="UP000270856"/>
    </source>
</evidence>
<sequence>MSRKIKLIWDFRGPEALPTAKHHAIHLQEFAVKESLTYHEVDVAELSDYFATAFIVVDEKDMLTYRDALKPHRGEVAN</sequence>
<dbReference type="AlphaFoldDB" id="A0A3N4NK54"/>
<proteinExistence type="predicted"/>
<protein>
    <submittedName>
        <fullName evidence="1">Uncharacterized protein</fullName>
    </submittedName>
</protein>